<accession>S4P1V3</accession>
<feature type="non-terminal residue" evidence="1">
    <location>
        <position position="73"/>
    </location>
</feature>
<feature type="non-terminal residue" evidence="1">
    <location>
        <position position="1"/>
    </location>
</feature>
<dbReference type="AlphaFoldDB" id="S4P1V3"/>
<organism evidence="1">
    <name type="scientific">Pararge aegeria</name>
    <name type="common">speckled wood butterfly</name>
    <dbReference type="NCBI Taxonomy" id="116150"/>
    <lineage>
        <taxon>Eukaryota</taxon>
        <taxon>Metazoa</taxon>
        <taxon>Ecdysozoa</taxon>
        <taxon>Arthropoda</taxon>
        <taxon>Hexapoda</taxon>
        <taxon>Insecta</taxon>
        <taxon>Pterygota</taxon>
        <taxon>Neoptera</taxon>
        <taxon>Endopterygota</taxon>
        <taxon>Lepidoptera</taxon>
        <taxon>Glossata</taxon>
        <taxon>Ditrysia</taxon>
        <taxon>Papilionoidea</taxon>
        <taxon>Nymphalidae</taxon>
        <taxon>Satyrinae</taxon>
        <taxon>Satyrini</taxon>
        <taxon>Parargina</taxon>
        <taxon>Pararge</taxon>
    </lineage>
</organism>
<reference evidence="1" key="1">
    <citation type="journal article" date="2013" name="BMC Genomics">
        <title>Unscrambling butterfly oogenesis.</title>
        <authorList>
            <person name="Carter J.M."/>
            <person name="Baker S.C."/>
            <person name="Pink R."/>
            <person name="Carter D.R."/>
            <person name="Collins A."/>
            <person name="Tomlin J."/>
            <person name="Gibbs M."/>
            <person name="Breuker C.J."/>
        </authorList>
    </citation>
    <scope>NUCLEOTIDE SEQUENCE</scope>
    <source>
        <tissue evidence="1">Ovary</tissue>
    </source>
</reference>
<proteinExistence type="predicted"/>
<sequence>GFVLKKLKNNTCISCKEIMLSNSIEPVHIFNSFKEYNERKSSLNYVTAEFIQCVELCATYINEFLNMNSHTGE</sequence>
<keyword evidence="1" id="KW-0675">Receptor</keyword>
<name>S4P1V3_9NEOP</name>
<dbReference type="EMBL" id="GAIX01010287">
    <property type="protein sequence ID" value="JAA82273.1"/>
    <property type="molecule type" value="Transcribed_RNA"/>
</dbReference>
<reference evidence="1" key="2">
    <citation type="submission" date="2013-05" db="EMBL/GenBank/DDBJ databases">
        <authorList>
            <person name="Carter J.-M."/>
            <person name="Baker S.C."/>
            <person name="Pink R."/>
            <person name="Carter D.R.F."/>
            <person name="Collins A."/>
            <person name="Tomlin J."/>
            <person name="Gibbs M."/>
            <person name="Breuker C.J."/>
        </authorList>
    </citation>
    <scope>NUCLEOTIDE SEQUENCE</scope>
    <source>
        <tissue evidence="1">Ovary</tissue>
    </source>
</reference>
<evidence type="ECO:0000313" key="1">
    <source>
        <dbReference type="EMBL" id="JAA82273.1"/>
    </source>
</evidence>
<protein>
    <submittedName>
        <fullName evidence="1">Polycystic kidney disease and receptor for egg jelly-related protein</fullName>
    </submittedName>
</protein>